<feature type="region of interest" description="Disordered" evidence="10">
    <location>
        <begin position="285"/>
        <end position="321"/>
    </location>
</feature>
<dbReference type="Pfam" id="PF13639">
    <property type="entry name" value="zf-RING_2"/>
    <property type="match status" value="1"/>
</dbReference>
<proteinExistence type="predicted"/>
<evidence type="ECO:0000259" key="11">
    <source>
        <dbReference type="PROSITE" id="PS50089"/>
    </source>
</evidence>
<evidence type="ECO:0000256" key="8">
    <source>
        <dbReference type="ARBA" id="ARBA00022833"/>
    </source>
</evidence>
<evidence type="ECO:0000256" key="10">
    <source>
        <dbReference type="SAM" id="MobiDB-lite"/>
    </source>
</evidence>
<dbReference type="EC" id="2.3.2.27" evidence="3"/>
<evidence type="ECO:0000256" key="7">
    <source>
        <dbReference type="ARBA" id="ARBA00022786"/>
    </source>
</evidence>
<feature type="region of interest" description="Disordered" evidence="10">
    <location>
        <begin position="70"/>
        <end position="146"/>
    </location>
</feature>
<feature type="compositionally biased region" description="Polar residues" evidence="10">
    <location>
        <begin position="75"/>
        <end position="91"/>
    </location>
</feature>
<reference evidence="12" key="3">
    <citation type="submission" date="2025-09" db="UniProtKB">
        <authorList>
            <consortium name="Ensembl"/>
        </authorList>
    </citation>
    <scope>IDENTIFICATION</scope>
</reference>
<comment type="pathway">
    <text evidence="2">Protein modification; protein ubiquitination.</text>
</comment>
<evidence type="ECO:0000256" key="9">
    <source>
        <dbReference type="PROSITE-ProRule" id="PRU00175"/>
    </source>
</evidence>
<evidence type="ECO:0000256" key="4">
    <source>
        <dbReference type="ARBA" id="ARBA00022679"/>
    </source>
</evidence>
<sequence>LFQTTVRSGVVVPCRFPSVPYDLLSCLEMAEAPPRPCRFFCHRCSAEISPRLPEYTCPCCESGFIEELPEDRGSENGSASTSNTSDQNRPVSENMDQHLFTFPSGYGPFRTTEKRRTGENGKWQSRQRYSARQPRGRHIPRRQGTRHEGVPTLEGIIQQLVNGIIAPTAMPNIGMGPWGMLHSNPMDYAWGANGLDAIITQLLNQFENTGPPPADRERIKSLPTISITEEHVGAGLECPVCKEDYSVEESVRQLPCNHLFHNDCIVPWLEQHDTCPVCRKSLSGQNTATDPPGLSGMNFSPSSSSSSSPSSPSNENAARNS</sequence>
<gene>
    <name evidence="12" type="primary">RNF126</name>
</gene>
<organism evidence="12 13">
    <name type="scientific">Anabas testudineus</name>
    <name type="common">Climbing perch</name>
    <name type="synonym">Anthias testudineus</name>
    <dbReference type="NCBI Taxonomy" id="64144"/>
    <lineage>
        <taxon>Eukaryota</taxon>
        <taxon>Metazoa</taxon>
        <taxon>Chordata</taxon>
        <taxon>Craniata</taxon>
        <taxon>Vertebrata</taxon>
        <taxon>Euteleostomi</taxon>
        <taxon>Actinopterygii</taxon>
        <taxon>Neopterygii</taxon>
        <taxon>Teleostei</taxon>
        <taxon>Neoteleostei</taxon>
        <taxon>Acanthomorphata</taxon>
        <taxon>Anabantaria</taxon>
        <taxon>Anabantiformes</taxon>
        <taxon>Anabantoidei</taxon>
        <taxon>Anabantidae</taxon>
        <taxon>Anabas</taxon>
    </lineage>
</organism>
<feature type="domain" description="RING-type" evidence="11">
    <location>
        <begin position="238"/>
        <end position="279"/>
    </location>
</feature>
<keyword evidence="13" id="KW-1185">Reference proteome</keyword>
<keyword evidence="4" id="KW-0808">Transferase</keyword>
<dbReference type="InterPro" id="IPR013083">
    <property type="entry name" value="Znf_RING/FYVE/PHD"/>
</dbReference>
<reference evidence="12" key="2">
    <citation type="submission" date="2025-08" db="UniProtKB">
        <authorList>
            <consortium name="Ensembl"/>
        </authorList>
    </citation>
    <scope>IDENTIFICATION</scope>
</reference>
<keyword evidence="5" id="KW-0479">Metal-binding</keyword>
<evidence type="ECO:0000313" key="12">
    <source>
        <dbReference type="Ensembl" id="ENSATEP00000045922.1"/>
    </source>
</evidence>
<dbReference type="GO" id="GO:0000209">
    <property type="term" value="P:protein polyubiquitination"/>
    <property type="evidence" value="ECO:0007669"/>
    <property type="project" value="UniProtKB-ARBA"/>
</dbReference>
<dbReference type="InterPro" id="IPR001841">
    <property type="entry name" value="Znf_RING"/>
</dbReference>
<feature type="compositionally biased region" description="Basic residues" evidence="10">
    <location>
        <begin position="134"/>
        <end position="144"/>
    </location>
</feature>
<keyword evidence="6 9" id="KW-0863">Zinc-finger</keyword>
<dbReference type="Gene3D" id="3.30.40.10">
    <property type="entry name" value="Zinc/RING finger domain, C3HC4 (zinc finger)"/>
    <property type="match status" value="1"/>
</dbReference>
<keyword evidence="8" id="KW-0862">Zinc</keyword>
<evidence type="ECO:0000313" key="13">
    <source>
        <dbReference type="Proteomes" id="UP000265040"/>
    </source>
</evidence>
<dbReference type="GO" id="GO:0061630">
    <property type="term" value="F:ubiquitin protein ligase activity"/>
    <property type="evidence" value="ECO:0007669"/>
    <property type="project" value="UniProtKB-EC"/>
</dbReference>
<dbReference type="SUPFAM" id="SSF57850">
    <property type="entry name" value="RING/U-box"/>
    <property type="match status" value="1"/>
</dbReference>
<dbReference type="PANTHER" id="PTHR15710">
    <property type="entry name" value="E3 UBIQUITIN-PROTEIN LIGASE PRAJA"/>
    <property type="match status" value="1"/>
</dbReference>
<evidence type="ECO:0000256" key="1">
    <source>
        <dbReference type="ARBA" id="ARBA00000900"/>
    </source>
</evidence>
<dbReference type="GeneTree" id="ENSGT00940000157113"/>
<dbReference type="PANTHER" id="PTHR15710:SF21">
    <property type="entry name" value="E3 UBIQUITIN-PROTEIN LIGASE RNF126"/>
    <property type="match status" value="1"/>
</dbReference>
<dbReference type="AlphaFoldDB" id="A0A7N6AG82"/>
<dbReference type="FunFam" id="3.30.40.10:FF:000069">
    <property type="entry name" value="E3 ubiquitin-protein ligase RNF115"/>
    <property type="match status" value="1"/>
</dbReference>
<protein>
    <recommendedName>
        <fullName evidence="3">RING-type E3 ubiquitin transferase</fullName>
        <ecNumber evidence="3">2.3.2.27</ecNumber>
    </recommendedName>
</protein>
<dbReference type="OrthoDB" id="8062037at2759"/>
<reference evidence="12" key="1">
    <citation type="submission" date="2021-04" db="EMBL/GenBank/DDBJ databases">
        <authorList>
            <consortium name="Wellcome Sanger Institute Data Sharing"/>
        </authorList>
    </citation>
    <scope>NUCLEOTIDE SEQUENCE [LARGE SCALE GENOMIC DNA]</scope>
</reference>
<dbReference type="GO" id="GO:0008270">
    <property type="term" value="F:zinc ion binding"/>
    <property type="evidence" value="ECO:0007669"/>
    <property type="project" value="UniProtKB-KW"/>
</dbReference>
<dbReference type="Ensembl" id="ENSATET00000060882.2">
    <property type="protein sequence ID" value="ENSATEP00000045922.1"/>
    <property type="gene ID" value="ENSATEG00000015159.3"/>
</dbReference>
<dbReference type="PROSITE" id="PS50089">
    <property type="entry name" value="ZF_RING_2"/>
    <property type="match status" value="1"/>
</dbReference>
<evidence type="ECO:0000256" key="2">
    <source>
        <dbReference type="ARBA" id="ARBA00004906"/>
    </source>
</evidence>
<accession>A0A7N6AG82</accession>
<name>A0A7N6AG82_ANATE</name>
<dbReference type="GO" id="GO:0005737">
    <property type="term" value="C:cytoplasm"/>
    <property type="evidence" value="ECO:0007669"/>
    <property type="project" value="TreeGrafter"/>
</dbReference>
<keyword evidence="7" id="KW-0833">Ubl conjugation pathway</keyword>
<comment type="catalytic activity">
    <reaction evidence="1">
        <text>S-ubiquitinyl-[E2 ubiquitin-conjugating enzyme]-L-cysteine + [acceptor protein]-L-lysine = [E2 ubiquitin-conjugating enzyme]-L-cysteine + N(6)-ubiquitinyl-[acceptor protein]-L-lysine.</text>
        <dbReference type="EC" id="2.3.2.27"/>
    </reaction>
</comment>
<dbReference type="InParanoid" id="A0A7N6AG82"/>
<dbReference type="SMART" id="SM00184">
    <property type="entry name" value="RING"/>
    <property type="match status" value="1"/>
</dbReference>
<evidence type="ECO:0000256" key="5">
    <source>
        <dbReference type="ARBA" id="ARBA00022723"/>
    </source>
</evidence>
<dbReference type="Proteomes" id="UP000265040">
    <property type="component" value="Chromosome 17"/>
</dbReference>
<evidence type="ECO:0000256" key="3">
    <source>
        <dbReference type="ARBA" id="ARBA00012483"/>
    </source>
</evidence>
<feature type="compositionally biased region" description="Low complexity" evidence="10">
    <location>
        <begin position="300"/>
        <end position="313"/>
    </location>
</feature>
<evidence type="ECO:0000256" key="6">
    <source>
        <dbReference type="ARBA" id="ARBA00022771"/>
    </source>
</evidence>